<reference evidence="7 8" key="1">
    <citation type="submission" date="2019-11" db="EMBL/GenBank/DDBJ databases">
        <title>Agromyces kandeliae sp. nov., isolated from mangrove soil.</title>
        <authorList>
            <person name="Wang R."/>
        </authorList>
    </citation>
    <scope>NUCLEOTIDE SEQUENCE [LARGE SCALE GENOMIC DNA]</scope>
    <source>
        <strain evidence="7 8">JCM 11433</strain>
    </source>
</reference>
<dbReference type="GO" id="GO:0003700">
    <property type="term" value="F:DNA-binding transcription factor activity"/>
    <property type="evidence" value="ECO:0007669"/>
    <property type="project" value="TreeGrafter"/>
</dbReference>
<keyword evidence="1" id="KW-0805">Transcription regulation</keyword>
<evidence type="ECO:0000313" key="8">
    <source>
        <dbReference type="Proteomes" id="UP000433071"/>
    </source>
</evidence>
<feature type="domain" description="HTH tetR-type" evidence="6">
    <location>
        <begin position="18"/>
        <end position="78"/>
    </location>
</feature>
<evidence type="ECO:0000256" key="4">
    <source>
        <dbReference type="PROSITE-ProRule" id="PRU00335"/>
    </source>
</evidence>
<dbReference type="InterPro" id="IPR050109">
    <property type="entry name" value="HTH-type_TetR-like_transc_reg"/>
</dbReference>
<dbReference type="SUPFAM" id="SSF46689">
    <property type="entry name" value="Homeodomain-like"/>
    <property type="match status" value="1"/>
</dbReference>
<dbReference type="OrthoDB" id="7186128at2"/>
<evidence type="ECO:0000256" key="1">
    <source>
        <dbReference type="ARBA" id="ARBA00023015"/>
    </source>
</evidence>
<gene>
    <name evidence="7" type="ORF">GJ743_15850</name>
</gene>
<dbReference type="AlphaFoldDB" id="A0A6I3M9F3"/>
<dbReference type="Proteomes" id="UP000433071">
    <property type="component" value="Unassembled WGS sequence"/>
</dbReference>
<dbReference type="InterPro" id="IPR009057">
    <property type="entry name" value="Homeodomain-like_sf"/>
</dbReference>
<proteinExistence type="predicted"/>
<dbReference type="GO" id="GO:0000976">
    <property type="term" value="F:transcription cis-regulatory region binding"/>
    <property type="evidence" value="ECO:0007669"/>
    <property type="project" value="TreeGrafter"/>
</dbReference>
<feature type="region of interest" description="Disordered" evidence="5">
    <location>
        <begin position="1"/>
        <end position="20"/>
    </location>
</feature>
<comment type="caution">
    <text evidence="7">The sequence shown here is derived from an EMBL/GenBank/DDBJ whole genome shotgun (WGS) entry which is preliminary data.</text>
</comment>
<sequence>MLSTVTSDKGSTRRDQARQTRRKILDAAHREFLERGFHGATMAAIARRAGVANQTVYFVFHTKTALISAVIDDAVLGPDDPTVPQQSEWWAAAQAAPTARAALESFIRGAAPLLERAAPVSEVLRAAALTDEEVMAVHRYHDGMQSTGYRQVVEMVAGKGPLREGVTVDTATDVLLTLCGDALWVQLRQERGWPFERLVDWIVTTAAEAMLAEPHR</sequence>
<feature type="DNA-binding region" description="H-T-H motif" evidence="4">
    <location>
        <begin position="41"/>
        <end position="60"/>
    </location>
</feature>
<accession>A0A6I3M9F3</accession>
<name>A0A6I3M9F3_9MICO</name>
<evidence type="ECO:0000256" key="3">
    <source>
        <dbReference type="ARBA" id="ARBA00023163"/>
    </source>
</evidence>
<dbReference type="Gene3D" id="1.10.357.10">
    <property type="entry name" value="Tetracycline Repressor, domain 2"/>
    <property type="match status" value="1"/>
</dbReference>
<dbReference type="PANTHER" id="PTHR30055">
    <property type="entry name" value="HTH-TYPE TRANSCRIPTIONAL REGULATOR RUTR"/>
    <property type="match status" value="1"/>
</dbReference>
<organism evidence="7 8">
    <name type="scientific">Agromyces bracchium</name>
    <dbReference type="NCBI Taxonomy" id="88376"/>
    <lineage>
        <taxon>Bacteria</taxon>
        <taxon>Bacillati</taxon>
        <taxon>Actinomycetota</taxon>
        <taxon>Actinomycetes</taxon>
        <taxon>Micrococcales</taxon>
        <taxon>Microbacteriaceae</taxon>
        <taxon>Agromyces</taxon>
    </lineage>
</organism>
<evidence type="ECO:0000256" key="5">
    <source>
        <dbReference type="SAM" id="MobiDB-lite"/>
    </source>
</evidence>
<dbReference type="Pfam" id="PF00440">
    <property type="entry name" value="TetR_N"/>
    <property type="match status" value="1"/>
</dbReference>
<evidence type="ECO:0000313" key="7">
    <source>
        <dbReference type="EMBL" id="MTH69845.1"/>
    </source>
</evidence>
<protein>
    <submittedName>
        <fullName evidence="7">TetR family transcriptional regulator</fullName>
    </submittedName>
</protein>
<keyword evidence="8" id="KW-1185">Reference proteome</keyword>
<dbReference type="PRINTS" id="PR00455">
    <property type="entry name" value="HTHTETR"/>
</dbReference>
<keyword evidence="2 4" id="KW-0238">DNA-binding</keyword>
<dbReference type="PROSITE" id="PS50977">
    <property type="entry name" value="HTH_TETR_2"/>
    <property type="match status" value="1"/>
</dbReference>
<evidence type="ECO:0000259" key="6">
    <source>
        <dbReference type="PROSITE" id="PS50977"/>
    </source>
</evidence>
<feature type="compositionally biased region" description="Basic and acidic residues" evidence="5">
    <location>
        <begin position="10"/>
        <end position="20"/>
    </location>
</feature>
<evidence type="ECO:0000256" key="2">
    <source>
        <dbReference type="ARBA" id="ARBA00023125"/>
    </source>
</evidence>
<dbReference type="EMBL" id="WMLB01000037">
    <property type="protein sequence ID" value="MTH69845.1"/>
    <property type="molecule type" value="Genomic_DNA"/>
</dbReference>
<keyword evidence="3" id="KW-0804">Transcription</keyword>
<dbReference type="InterPro" id="IPR001647">
    <property type="entry name" value="HTH_TetR"/>
</dbReference>
<dbReference type="PANTHER" id="PTHR30055:SF234">
    <property type="entry name" value="HTH-TYPE TRANSCRIPTIONAL REGULATOR BETI"/>
    <property type="match status" value="1"/>
</dbReference>